<protein>
    <submittedName>
        <fullName evidence="1">Uncharacterized protein</fullName>
    </submittedName>
</protein>
<accession>A0ACB8ES08</accession>
<proteinExistence type="predicted"/>
<dbReference type="Proteomes" id="UP000827872">
    <property type="component" value="Linkage Group LG07"/>
</dbReference>
<gene>
    <name evidence="1" type="ORF">K3G42_026312</name>
</gene>
<sequence length="119" mass="13218">MPALCEMKYFTNIWFPLLPQGVHLNKLHPCQKSCYSARASQRLFSLHKYLAASFLHSHPSKNGGLVASRLRLTDGGDATSLTLQDKWTTECICDRKFQKVPEGAFSPLLIDLGEGGNVP</sequence>
<dbReference type="EMBL" id="CM037620">
    <property type="protein sequence ID" value="KAH7995562.1"/>
    <property type="molecule type" value="Genomic_DNA"/>
</dbReference>
<keyword evidence="2" id="KW-1185">Reference proteome</keyword>
<evidence type="ECO:0000313" key="2">
    <source>
        <dbReference type="Proteomes" id="UP000827872"/>
    </source>
</evidence>
<organism evidence="1 2">
    <name type="scientific">Sphaerodactylus townsendi</name>
    <dbReference type="NCBI Taxonomy" id="933632"/>
    <lineage>
        <taxon>Eukaryota</taxon>
        <taxon>Metazoa</taxon>
        <taxon>Chordata</taxon>
        <taxon>Craniata</taxon>
        <taxon>Vertebrata</taxon>
        <taxon>Euteleostomi</taxon>
        <taxon>Lepidosauria</taxon>
        <taxon>Squamata</taxon>
        <taxon>Bifurcata</taxon>
        <taxon>Gekkota</taxon>
        <taxon>Sphaerodactylidae</taxon>
        <taxon>Sphaerodactylus</taxon>
    </lineage>
</organism>
<evidence type="ECO:0000313" key="1">
    <source>
        <dbReference type="EMBL" id="KAH7995562.1"/>
    </source>
</evidence>
<comment type="caution">
    <text evidence="1">The sequence shown here is derived from an EMBL/GenBank/DDBJ whole genome shotgun (WGS) entry which is preliminary data.</text>
</comment>
<reference evidence="1" key="1">
    <citation type="submission" date="2021-08" db="EMBL/GenBank/DDBJ databases">
        <title>The first chromosome-level gecko genome reveals the dynamic sex chromosomes of Neotropical dwarf geckos (Sphaerodactylidae: Sphaerodactylus).</title>
        <authorList>
            <person name="Pinto B.J."/>
            <person name="Keating S.E."/>
            <person name="Gamble T."/>
        </authorList>
    </citation>
    <scope>NUCLEOTIDE SEQUENCE</scope>
    <source>
        <strain evidence="1">TG3544</strain>
    </source>
</reference>
<name>A0ACB8ES08_9SAUR</name>